<reference evidence="1 2" key="1">
    <citation type="journal article" date="2011" name="BMC Genomics">
        <title>Genome sequencing reveals diversification of virulence factor content and possible host adaptation in distinct subpopulations of Salmonella enterica.</title>
        <authorList>
            <person name="den Bakker H.C."/>
            <person name="Moreno Switt A.I."/>
            <person name="Govoni G."/>
            <person name="Cummings C.A."/>
            <person name="Ranieri M.L."/>
            <person name="Degoricija L."/>
            <person name="Hoelzer K."/>
            <person name="Rodriguez-Rivera L.D."/>
            <person name="Brown S."/>
            <person name="Bolchacova E."/>
            <person name="Furtado M.R."/>
            <person name="Wiedmann M."/>
        </authorList>
    </citation>
    <scope>NUCLEOTIDE SEQUENCE [LARGE SCALE GENOMIC DNA]</scope>
    <source>
        <strain evidence="1 2">A4-669</strain>
    </source>
</reference>
<protein>
    <submittedName>
        <fullName evidence="1">Uncharacterized protein</fullName>
    </submittedName>
</protein>
<evidence type="ECO:0000313" key="2">
    <source>
        <dbReference type="Proteomes" id="UP000004906"/>
    </source>
</evidence>
<comment type="caution">
    <text evidence="1">The sequence shown here is derived from an EMBL/GenBank/DDBJ whole genome shotgun (WGS) entry which is preliminary data.</text>
</comment>
<dbReference type="Proteomes" id="UP000004906">
    <property type="component" value="Unassembled WGS sequence"/>
</dbReference>
<dbReference type="EMBL" id="AFCI01000197">
    <property type="protein sequence ID" value="EHC41162.1"/>
    <property type="molecule type" value="Genomic_DNA"/>
</dbReference>
<name>A0A6C8GTJ7_SALET</name>
<gene>
    <name evidence="1" type="ORF">LTSEADE_0503</name>
</gene>
<organism evidence="1 2">
    <name type="scientific">Salmonella enterica subsp. enterica serovar Adelaide str. A4-669</name>
    <dbReference type="NCBI Taxonomy" id="913063"/>
    <lineage>
        <taxon>Bacteria</taxon>
        <taxon>Pseudomonadati</taxon>
        <taxon>Pseudomonadota</taxon>
        <taxon>Gammaproteobacteria</taxon>
        <taxon>Enterobacterales</taxon>
        <taxon>Enterobacteriaceae</taxon>
        <taxon>Salmonella</taxon>
    </lineage>
</organism>
<dbReference type="AlphaFoldDB" id="A0A6C8GTJ7"/>
<proteinExistence type="predicted"/>
<sequence>MEDISNEYSCAFRKSLNRCNLAPFFSTLQRFWYGLNFRLPKNSPVLFPGIIISVSRHHVLYWASPKDDWLTSRISRCLNSVIIMWV</sequence>
<accession>A0A6C8GTJ7</accession>
<evidence type="ECO:0000313" key="1">
    <source>
        <dbReference type="EMBL" id="EHC41162.1"/>
    </source>
</evidence>